<comment type="caution">
    <text evidence="1">The sequence shown here is derived from an EMBL/GenBank/DDBJ whole genome shotgun (WGS) entry which is preliminary data.</text>
</comment>
<dbReference type="Proteomes" id="UP000252255">
    <property type="component" value="Unassembled WGS sequence"/>
</dbReference>
<evidence type="ECO:0000313" key="2">
    <source>
        <dbReference type="Proteomes" id="UP000252255"/>
    </source>
</evidence>
<protein>
    <recommendedName>
        <fullName evidence="3">Relaxase</fullName>
    </recommendedName>
</protein>
<evidence type="ECO:0008006" key="3">
    <source>
        <dbReference type="Google" id="ProtNLM"/>
    </source>
</evidence>
<dbReference type="EMBL" id="JPWI01000015">
    <property type="protein sequence ID" value="RCK43247.1"/>
    <property type="molecule type" value="Genomic_DNA"/>
</dbReference>
<dbReference type="AlphaFoldDB" id="A0A367WPB2"/>
<dbReference type="OrthoDB" id="7359795at2"/>
<organism evidence="1 2">
    <name type="scientific">Thalassospira profundimaris</name>
    <dbReference type="NCBI Taxonomy" id="502049"/>
    <lineage>
        <taxon>Bacteria</taxon>
        <taxon>Pseudomonadati</taxon>
        <taxon>Pseudomonadota</taxon>
        <taxon>Alphaproteobacteria</taxon>
        <taxon>Rhodospirillales</taxon>
        <taxon>Thalassospiraceae</taxon>
        <taxon>Thalassospira</taxon>
    </lineage>
</organism>
<accession>A0A367WPB2</accession>
<gene>
    <name evidence="1" type="ORF">TH30_19740</name>
</gene>
<reference evidence="1 2" key="1">
    <citation type="submission" date="2014-07" db="EMBL/GenBank/DDBJ databases">
        <title>Draft genome sequence of Thalassospira profundimaris PR54-5.</title>
        <authorList>
            <person name="Lai Q."/>
            <person name="Shao Z."/>
        </authorList>
    </citation>
    <scope>NUCLEOTIDE SEQUENCE [LARGE SCALE GENOMIC DNA]</scope>
    <source>
        <strain evidence="1 2">PR54-5</strain>
    </source>
</reference>
<evidence type="ECO:0000313" key="1">
    <source>
        <dbReference type="EMBL" id="RCK43247.1"/>
    </source>
</evidence>
<sequence length="484" mass="55689">MLSSGDVSRIKTISGWTPFGGPGEQLLLKVTTGPRKSASGVQALVNYVARANEEGELSRLDLFDEVGEVVPFNELARRVRSWGLLADIDNLTPKARSLVQDGAPVRHLPERDRFWRIQAYHFVWSQTTEGTGIEEPDLKARMLEAAREFVFAEFADQNSQVLWGMHEDHPGRPHIHFIIKARTNGPVKKQLRFGPEILEDMRARLASVARQLEIPVHSQRREDRKELLDDILGGFQPLRKNVRRVAYDKPTELHLQVPLWFAEEGPAWLDRKNRLQSLYTQAQDLDGDERQKWVVSQRPVESLPGSDDDLPEPYRQINHKFSRVFQSPREAMNSFLKMTSGSGQPGKHRALAIWHLSKQPLAFGDLLRDAEKHLPDLTEAARKLDNLPHVNWGTASPEIHHLAEQHRSLALARRKGRERHLVLKGLNRLRRNARKEKVQGPTLELVRKRVDYVRNFEAPQIQEEKPALHQRVVDFVTRKRKKNR</sequence>
<proteinExistence type="predicted"/>
<name>A0A367WPB2_9PROT</name>
<dbReference type="RefSeq" id="WP_114099718.1">
    <property type="nucleotide sequence ID" value="NZ_JPWI01000015.1"/>
</dbReference>